<keyword evidence="7" id="KW-0325">Glycoprotein</keyword>
<evidence type="ECO:0000256" key="1">
    <source>
        <dbReference type="ARBA" id="ARBA00000032"/>
    </source>
</evidence>
<dbReference type="OrthoDB" id="258392at2759"/>
<dbReference type="EMBL" id="AZBU02000003">
    <property type="protein sequence ID" value="TKR87142.1"/>
    <property type="molecule type" value="Genomic_DNA"/>
</dbReference>
<reference evidence="8 9" key="1">
    <citation type="journal article" date="2015" name="Genome Biol.">
        <title>Comparative genomics of Steinernema reveals deeply conserved gene regulatory networks.</title>
        <authorList>
            <person name="Dillman A.R."/>
            <person name="Macchietto M."/>
            <person name="Porter C.F."/>
            <person name="Rogers A."/>
            <person name="Williams B."/>
            <person name="Antoshechkin I."/>
            <person name="Lee M.M."/>
            <person name="Goodwin Z."/>
            <person name="Lu X."/>
            <person name="Lewis E.E."/>
            <person name="Goodrich-Blair H."/>
            <person name="Stock S.P."/>
            <person name="Adams B.J."/>
            <person name="Sternberg P.W."/>
            <person name="Mortazavi A."/>
        </authorList>
    </citation>
    <scope>NUCLEOTIDE SEQUENCE [LARGE SCALE GENOMIC DNA]</scope>
    <source>
        <strain evidence="8 9">ALL</strain>
    </source>
</reference>
<dbReference type="AlphaFoldDB" id="A0A4U5NUU9"/>
<evidence type="ECO:0000256" key="3">
    <source>
        <dbReference type="ARBA" id="ARBA00012646"/>
    </source>
</evidence>
<keyword evidence="9" id="KW-1185">Reference proteome</keyword>
<dbReference type="Proteomes" id="UP000298663">
    <property type="component" value="Unassembled WGS sequence"/>
</dbReference>
<accession>A0A4U5NUU9</accession>
<dbReference type="InterPro" id="IPR029033">
    <property type="entry name" value="His_PPase_superfam"/>
</dbReference>
<dbReference type="PANTHER" id="PTHR11567:SF211">
    <property type="entry name" value="PROSTATIC ACID PHOSPHATASE"/>
    <property type="match status" value="1"/>
</dbReference>
<dbReference type="Pfam" id="PF00328">
    <property type="entry name" value="His_Phos_2"/>
    <property type="match status" value="1"/>
</dbReference>
<dbReference type="PANTHER" id="PTHR11567">
    <property type="entry name" value="ACID PHOSPHATASE-RELATED"/>
    <property type="match status" value="1"/>
</dbReference>
<comment type="caution">
    <text evidence="8">The sequence shown here is derived from an EMBL/GenBank/DDBJ whole genome shotgun (WGS) entry which is preliminary data.</text>
</comment>
<evidence type="ECO:0000256" key="7">
    <source>
        <dbReference type="ARBA" id="ARBA00023180"/>
    </source>
</evidence>
<keyword evidence="4" id="KW-0732">Signal</keyword>
<dbReference type="EC" id="3.1.3.2" evidence="3"/>
<evidence type="ECO:0000256" key="6">
    <source>
        <dbReference type="ARBA" id="ARBA00023157"/>
    </source>
</evidence>
<dbReference type="GO" id="GO:0003993">
    <property type="term" value="F:acid phosphatase activity"/>
    <property type="evidence" value="ECO:0007669"/>
    <property type="project" value="UniProtKB-EC"/>
</dbReference>
<dbReference type="SUPFAM" id="SSF53254">
    <property type="entry name" value="Phosphoglycerate mutase-like"/>
    <property type="match status" value="1"/>
</dbReference>
<sequence>MRWPFFALVFVVEVVAGLEKLIFVQTYFRHGDRTPVQPIRSSSFNAAFYGNQLGELTPIGMKEGILLGRRMKKRYVTSGLLLNESFLNMKEIYMRSTDINRTLETATAFVAGMFDYGKKGKDFPDVPDWKPNWTPVPVHTSAMITDFEGNPFPLCPRAAELDSLQVQSETFKNLIRDHQEFCDRLRNLAGEKVSIKEGVSVYGLLDALLLLKKHGHPLPTWANATVLGRLSTISSEQLMLKFGEIGGQGSNLIRLRGGNKIKMLLSRLQEKWNCFARRNDSRNCQWYSRLRFYGFATHDMTLWGMLTPFGIVEKVFGKHHEIDHAASLTFELWNVDGRPMINFVFLKNPNLSEEFQSITHLIEGCPPQGNNFCPFENVLAAVKNHFPNDIAEECKARNIGRSKRSSDLPKLEAFFDGRVW</sequence>
<proteinExistence type="inferred from homology"/>
<keyword evidence="5" id="KW-0378">Hydrolase</keyword>
<keyword evidence="6" id="KW-1015">Disulfide bond</keyword>
<reference evidence="8 9" key="2">
    <citation type="journal article" date="2019" name="G3 (Bethesda)">
        <title>Hybrid Assembly of the Genome of the Entomopathogenic Nematode Steinernema carpocapsae Identifies the X-Chromosome.</title>
        <authorList>
            <person name="Serra L."/>
            <person name="Macchietto M."/>
            <person name="Macias-Munoz A."/>
            <person name="McGill C.J."/>
            <person name="Rodriguez I.M."/>
            <person name="Rodriguez B."/>
            <person name="Murad R."/>
            <person name="Mortazavi A."/>
        </authorList>
    </citation>
    <scope>NUCLEOTIDE SEQUENCE [LARGE SCALE GENOMIC DNA]</scope>
    <source>
        <strain evidence="8 9">ALL</strain>
    </source>
</reference>
<evidence type="ECO:0000256" key="5">
    <source>
        <dbReference type="ARBA" id="ARBA00022801"/>
    </source>
</evidence>
<evidence type="ECO:0000313" key="9">
    <source>
        <dbReference type="Proteomes" id="UP000298663"/>
    </source>
</evidence>
<comment type="similarity">
    <text evidence="2">Belongs to the histidine acid phosphatase family.</text>
</comment>
<dbReference type="STRING" id="34508.A0A4U5NUU9"/>
<dbReference type="InterPro" id="IPR000560">
    <property type="entry name" value="His_Pase_clade-2"/>
</dbReference>
<evidence type="ECO:0000313" key="8">
    <source>
        <dbReference type="EMBL" id="TKR87142.1"/>
    </source>
</evidence>
<evidence type="ECO:0000256" key="2">
    <source>
        <dbReference type="ARBA" id="ARBA00005375"/>
    </source>
</evidence>
<organism evidence="8 9">
    <name type="scientific">Steinernema carpocapsae</name>
    <name type="common">Entomopathogenic nematode</name>
    <dbReference type="NCBI Taxonomy" id="34508"/>
    <lineage>
        <taxon>Eukaryota</taxon>
        <taxon>Metazoa</taxon>
        <taxon>Ecdysozoa</taxon>
        <taxon>Nematoda</taxon>
        <taxon>Chromadorea</taxon>
        <taxon>Rhabditida</taxon>
        <taxon>Tylenchina</taxon>
        <taxon>Panagrolaimomorpha</taxon>
        <taxon>Strongyloidoidea</taxon>
        <taxon>Steinernematidae</taxon>
        <taxon>Steinernema</taxon>
    </lineage>
</organism>
<gene>
    <name evidence="8" type="ORF">L596_011594</name>
</gene>
<protein>
    <recommendedName>
        <fullName evidence="3">acid phosphatase</fullName>
        <ecNumber evidence="3">3.1.3.2</ecNumber>
    </recommendedName>
</protein>
<dbReference type="CDD" id="cd07061">
    <property type="entry name" value="HP_HAP_like"/>
    <property type="match status" value="1"/>
</dbReference>
<dbReference type="Gene3D" id="3.40.50.1240">
    <property type="entry name" value="Phosphoglycerate mutase-like"/>
    <property type="match status" value="1"/>
</dbReference>
<comment type="catalytic activity">
    <reaction evidence="1">
        <text>a phosphate monoester + H2O = an alcohol + phosphate</text>
        <dbReference type="Rhea" id="RHEA:15017"/>
        <dbReference type="ChEBI" id="CHEBI:15377"/>
        <dbReference type="ChEBI" id="CHEBI:30879"/>
        <dbReference type="ChEBI" id="CHEBI:43474"/>
        <dbReference type="ChEBI" id="CHEBI:67140"/>
        <dbReference type="EC" id="3.1.3.2"/>
    </reaction>
</comment>
<dbReference type="InterPro" id="IPR050645">
    <property type="entry name" value="Histidine_acid_phosphatase"/>
</dbReference>
<name>A0A4U5NUU9_STECR</name>
<evidence type="ECO:0000256" key="4">
    <source>
        <dbReference type="ARBA" id="ARBA00022729"/>
    </source>
</evidence>